<dbReference type="SUPFAM" id="SSF48239">
    <property type="entry name" value="Terpenoid cyclases/Protein prenyltransferases"/>
    <property type="match status" value="1"/>
</dbReference>
<feature type="signal peptide" evidence="1">
    <location>
        <begin position="1"/>
        <end position="29"/>
    </location>
</feature>
<accession>A0A6M5YJ01</accession>
<protein>
    <recommendedName>
        <fullName evidence="4">Squalene cyclase C-terminal domain-containing protein</fullName>
    </recommendedName>
</protein>
<dbReference type="Gene3D" id="1.50.10.20">
    <property type="match status" value="2"/>
</dbReference>
<dbReference type="KEGG" id="ftj:FTUN_1041"/>
<dbReference type="EMBL" id="CP053452">
    <property type="protein sequence ID" value="QJW93534.1"/>
    <property type="molecule type" value="Genomic_DNA"/>
</dbReference>
<evidence type="ECO:0008006" key="4">
    <source>
        <dbReference type="Google" id="ProtNLM"/>
    </source>
</evidence>
<reference evidence="3" key="1">
    <citation type="submission" date="2020-05" db="EMBL/GenBank/DDBJ databases">
        <title>Frigoriglobus tundricola gen. nov., sp. nov., a psychrotolerant cellulolytic planctomycete of the family Gemmataceae with two divergent copies of 16S rRNA gene.</title>
        <authorList>
            <person name="Kulichevskaya I.S."/>
            <person name="Ivanova A.A."/>
            <person name="Naumoff D.G."/>
            <person name="Beletsky A.V."/>
            <person name="Rijpstra W.I.C."/>
            <person name="Sinninghe Damste J.S."/>
            <person name="Mardanov A.V."/>
            <person name="Ravin N.V."/>
            <person name="Dedysh S.N."/>
        </authorList>
    </citation>
    <scope>NUCLEOTIDE SEQUENCE [LARGE SCALE GENOMIC DNA]</scope>
    <source>
        <strain evidence="3">PL17</strain>
    </source>
</reference>
<sequence length="390" mass="42465">MPRSWLLAVLATAVVAGVLAVPAAPSVRAAEEKHSYQKKDVEKAITNGLEFLKKQQQQDGHWEAQGGQYPTTMTALAGMSFLMEGSTLKEGKYSDQVTKAVKWFLSPARLSAEGKIGDVRNPSESVRYMYGQGFGTLFLASVYGEEEDKEQRQKLEKLLKKSVEFICKAQTSKKHKKAEGKEVEIGGWGYVSAADGGNFDEGSVTITALQGLRAAKNAGIPVPKEAIDKAVAYLEACTTPKGGIIYSYAGGSGAALNGQERPPLTAAAICCGFSAGQYKSELPKKWIKFCKDSIPIGKGRQNHDEYQTYYFSQAVYALGDDKYGQMFPNDAKDTWLTWSKFKESSIPGILESQDKGSGGWSQGYIGPVFTTSVNLTILQLDKGILPIYQK</sequence>
<dbReference type="CDD" id="cd00688">
    <property type="entry name" value="ISOPREN_C2_like"/>
    <property type="match status" value="1"/>
</dbReference>
<evidence type="ECO:0000313" key="3">
    <source>
        <dbReference type="Proteomes" id="UP000503447"/>
    </source>
</evidence>
<dbReference type="InterPro" id="IPR008930">
    <property type="entry name" value="Terpenoid_cyclase/PrenylTrfase"/>
</dbReference>
<proteinExistence type="predicted"/>
<dbReference type="RefSeq" id="WP_171469705.1">
    <property type="nucleotide sequence ID" value="NZ_CP053452.2"/>
</dbReference>
<keyword evidence="1" id="KW-0732">Signal</keyword>
<dbReference type="AlphaFoldDB" id="A0A6M5YJ01"/>
<organism evidence="2 3">
    <name type="scientific">Frigoriglobus tundricola</name>
    <dbReference type="NCBI Taxonomy" id="2774151"/>
    <lineage>
        <taxon>Bacteria</taxon>
        <taxon>Pseudomonadati</taxon>
        <taxon>Planctomycetota</taxon>
        <taxon>Planctomycetia</taxon>
        <taxon>Gemmatales</taxon>
        <taxon>Gemmataceae</taxon>
        <taxon>Frigoriglobus</taxon>
    </lineage>
</organism>
<feature type="chain" id="PRO_5027001726" description="Squalene cyclase C-terminal domain-containing protein" evidence="1">
    <location>
        <begin position="30"/>
        <end position="390"/>
    </location>
</feature>
<keyword evidence="3" id="KW-1185">Reference proteome</keyword>
<evidence type="ECO:0000313" key="2">
    <source>
        <dbReference type="EMBL" id="QJW93534.1"/>
    </source>
</evidence>
<evidence type="ECO:0000256" key="1">
    <source>
        <dbReference type="SAM" id="SignalP"/>
    </source>
</evidence>
<name>A0A6M5YJ01_9BACT</name>
<gene>
    <name evidence="2" type="ORF">FTUN_1041</name>
</gene>
<dbReference type="Proteomes" id="UP000503447">
    <property type="component" value="Chromosome"/>
</dbReference>